<dbReference type="InterPro" id="IPR011322">
    <property type="entry name" value="N-reg_PII-like_a/b"/>
</dbReference>
<name>A0A5C6FXX8_9PLAN</name>
<dbReference type="GO" id="GO:0030234">
    <property type="term" value="F:enzyme regulator activity"/>
    <property type="evidence" value="ECO:0007669"/>
    <property type="project" value="InterPro"/>
</dbReference>
<dbReference type="InterPro" id="IPR015867">
    <property type="entry name" value="N-reg_PII/ATP_PRibTrfase_C"/>
</dbReference>
<gene>
    <name evidence="3" type="primary">glnB_4</name>
    <name evidence="2" type="synonym">glnB_2</name>
    <name evidence="2" type="ORF">Pan14r_00490</name>
    <name evidence="3" type="ORF">V7x_28190</name>
</gene>
<accession>A0A5C5Y2V7</accession>
<keyword evidence="5" id="KW-1185">Reference proteome</keyword>
<reference evidence="4 5" key="1">
    <citation type="submission" date="2019-02" db="EMBL/GenBank/DDBJ databases">
        <title>Deep-cultivation of Planctomycetes and their phenomic and genomic characterization uncovers novel biology.</title>
        <authorList>
            <person name="Wiegand S."/>
            <person name="Jogler M."/>
            <person name="Boedeker C."/>
            <person name="Pinto D."/>
            <person name="Vollmers J."/>
            <person name="Rivas-Marin E."/>
            <person name="Kohn T."/>
            <person name="Peeters S.H."/>
            <person name="Heuer A."/>
            <person name="Rast P."/>
            <person name="Oberbeckmann S."/>
            <person name="Bunk B."/>
            <person name="Jeske O."/>
            <person name="Meyerdierks A."/>
            <person name="Storesund J.E."/>
            <person name="Kallscheuer N."/>
            <person name="Luecker S."/>
            <person name="Lage O.M."/>
            <person name="Pohl T."/>
            <person name="Merkel B.J."/>
            <person name="Hornburger P."/>
            <person name="Mueller R.-W."/>
            <person name="Bruemmer F."/>
            <person name="Labrenz M."/>
            <person name="Spormann A.M."/>
            <person name="Op Den Camp H."/>
            <person name="Overmann J."/>
            <person name="Amann R."/>
            <person name="Jetten M.S.M."/>
            <person name="Mascher T."/>
            <person name="Medema M.H."/>
            <person name="Devos D.P."/>
            <person name="Kaster A.-K."/>
            <person name="Ovreas L."/>
            <person name="Rohde M."/>
            <person name="Galperin M.Y."/>
            <person name="Jogler C."/>
        </authorList>
    </citation>
    <scope>NUCLEOTIDE SEQUENCE [LARGE SCALE GENOMIC DNA]</scope>
    <source>
        <strain evidence="2 5">Pan14r</strain>
        <strain evidence="3 4">V7</strain>
    </source>
</reference>
<organism evidence="3 4">
    <name type="scientific">Crateriforma conspicua</name>
    <dbReference type="NCBI Taxonomy" id="2527996"/>
    <lineage>
        <taxon>Bacteria</taxon>
        <taxon>Pseudomonadati</taxon>
        <taxon>Planctomycetota</taxon>
        <taxon>Planctomycetia</taxon>
        <taxon>Planctomycetales</taxon>
        <taxon>Planctomycetaceae</taxon>
        <taxon>Crateriforma</taxon>
    </lineage>
</organism>
<dbReference type="PROSITE" id="PS51343">
    <property type="entry name" value="PII_GLNB_DOM"/>
    <property type="match status" value="1"/>
</dbReference>
<dbReference type="GO" id="GO:0006808">
    <property type="term" value="P:regulation of nitrogen utilization"/>
    <property type="evidence" value="ECO:0007669"/>
    <property type="project" value="InterPro"/>
</dbReference>
<dbReference type="PANTHER" id="PTHR30115">
    <property type="entry name" value="NITROGEN REGULATORY PROTEIN P-II"/>
    <property type="match status" value="1"/>
</dbReference>
<dbReference type="Gene3D" id="3.30.70.120">
    <property type="match status" value="1"/>
</dbReference>
<protein>
    <submittedName>
        <fullName evidence="3">Nitrogen regulatory protein P-II</fullName>
    </submittedName>
</protein>
<sequence length="105" mass="11559">MHLIRAVIQPTKLSTVRDALAELGVQNLTISDATGYGRQRGQRPSFRGNEYKVDLLRKIILEMVVSDQDIESVLETLGKVAKTGTEGQIGDGKIFLMPIADSIDF</sequence>
<evidence type="ECO:0000256" key="1">
    <source>
        <dbReference type="PIRSR" id="PIRSR602187-50"/>
    </source>
</evidence>
<dbReference type="AlphaFoldDB" id="A0A5C6FXX8"/>
<keyword evidence="1" id="KW-0597">Phosphoprotein</keyword>
<evidence type="ECO:0000313" key="3">
    <source>
        <dbReference type="EMBL" id="TWU67246.1"/>
    </source>
</evidence>
<dbReference type="GO" id="GO:0005524">
    <property type="term" value="F:ATP binding"/>
    <property type="evidence" value="ECO:0007669"/>
    <property type="project" value="TreeGrafter"/>
</dbReference>
<dbReference type="EMBL" id="SJPL01000001">
    <property type="protein sequence ID" value="TWT67812.1"/>
    <property type="molecule type" value="Genomic_DNA"/>
</dbReference>
<dbReference type="InterPro" id="IPR002187">
    <property type="entry name" value="N-reg_PII"/>
</dbReference>
<evidence type="ECO:0000313" key="4">
    <source>
        <dbReference type="Proteomes" id="UP000316476"/>
    </source>
</evidence>
<dbReference type="RefSeq" id="WP_145297850.1">
    <property type="nucleotide sequence ID" value="NZ_CP036319.1"/>
</dbReference>
<evidence type="ECO:0000313" key="5">
    <source>
        <dbReference type="Proteomes" id="UP000317238"/>
    </source>
</evidence>
<dbReference type="SUPFAM" id="SSF54913">
    <property type="entry name" value="GlnB-like"/>
    <property type="match status" value="1"/>
</dbReference>
<dbReference type="OrthoDB" id="9802729at2"/>
<dbReference type="PRINTS" id="PR00340">
    <property type="entry name" value="PIIGLNB"/>
</dbReference>
<dbReference type="Proteomes" id="UP000317238">
    <property type="component" value="Unassembled WGS sequence"/>
</dbReference>
<dbReference type="SMART" id="SM00938">
    <property type="entry name" value="P-II"/>
    <property type="match status" value="1"/>
</dbReference>
<feature type="modified residue" description="O-UMP-tyrosine" evidence="1">
    <location>
        <position position="51"/>
    </location>
</feature>
<accession>A0A5C6FXX8</accession>
<dbReference type="EMBL" id="SJPZ01000001">
    <property type="protein sequence ID" value="TWU67246.1"/>
    <property type="molecule type" value="Genomic_DNA"/>
</dbReference>
<evidence type="ECO:0000313" key="2">
    <source>
        <dbReference type="EMBL" id="TWT67812.1"/>
    </source>
</evidence>
<dbReference type="Pfam" id="PF00543">
    <property type="entry name" value="P-II"/>
    <property type="match status" value="1"/>
</dbReference>
<proteinExistence type="predicted"/>
<dbReference type="PANTHER" id="PTHR30115:SF11">
    <property type="entry name" value="NITROGEN REGULATORY PROTEIN P-II HOMOLOG"/>
    <property type="match status" value="1"/>
</dbReference>
<comment type="caution">
    <text evidence="3">The sequence shown here is derived from an EMBL/GenBank/DDBJ whole genome shotgun (WGS) entry which is preliminary data.</text>
</comment>
<dbReference type="Proteomes" id="UP000316476">
    <property type="component" value="Unassembled WGS sequence"/>
</dbReference>
<dbReference type="GO" id="GO:0005829">
    <property type="term" value="C:cytosol"/>
    <property type="evidence" value="ECO:0007669"/>
    <property type="project" value="TreeGrafter"/>
</dbReference>